<evidence type="ECO:0000256" key="11">
    <source>
        <dbReference type="ARBA" id="ARBA00023204"/>
    </source>
</evidence>
<evidence type="ECO:0000256" key="4">
    <source>
        <dbReference type="ARBA" id="ARBA00022763"/>
    </source>
</evidence>
<evidence type="ECO:0000259" key="14">
    <source>
        <dbReference type="PROSITE" id="PS51193"/>
    </source>
</evidence>
<dbReference type="SUPFAM" id="SSF52540">
    <property type="entry name" value="P-loop containing nucleoside triphosphate hydrolases"/>
    <property type="match status" value="1"/>
</dbReference>
<accession>A0A5R8MFK7</accession>
<dbReference type="GO" id="GO:0046872">
    <property type="term" value="F:metal ion binding"/>
    <property type="evidence" value="ECO:0007669"/>
    <property type="project" value="UniProtKB-KW"/>
</dbReference>
<keyword evidence="11" id="KW-0234">DNA repair</keyword>
<dbReference type="InterPro" id="IPR006554">
    <property type="entry name" value="Helicase-like_DEXD_c2"/>
</dbReference>
<keyword evidence="7" id="KW-0067">ATP-binding</keyword>
<evidence type="ECO:0000256" key="2">
    <source>
        <dbReference type="ARBA" id="ARBA00022723"/>
    </source>
</evidence>
<dbReference type="GO" id="GO:0005524">
    <property type="term" value="F:ATP binding"/>
    <property type="evidence" value="ECO:0007669"/>
    <property type="project" value="UniProtKB-KW"/>
</dbReference>
<dbReference type="GO" id="GO:0016818">
    <property type="term" value="F:hydrolase activity, acting on acid anhydrides, in phosphorus-containing anhydrides"/>
    <property type="evidence" value="ECO:0007669"/>
    <property type="project" value="InterPro"/>
</dbReference>
<dbReference type="InterPro" id="IPR042493">
    <property type="entry name" value="XPD_DNA_FeS"/>
</dbReference>
<dbReference type="InterPro" id="IPR011545">
    <property type="entry name" value="DEAD/DEAH_box_helicase_dom"/>
</dbReference>
<dbReference type="Pfam" id="PF13307">
    <property type="entry name" value="Helicase_C_2"/>
    <property type="match status" value="1"/>
</dbReference>
<dbReference type="RefSeq" id="WP_138181701.1">
    <property type="nucleotide sequence ID" value="NZ_VBUI01000017.1"/>
</dbReference>
<evidence type="ECO:0000256" key="3">
    <source>
        <dbReference type="ARBA" id="ARBA00022741"/>
    </source>
</evidence>
<name>A0A5R8MFK7_9GAMM</name>
<comment type="similarity">
    <text evidence="13">Belongs to the helicase family. DinG subfamily.</text>
</comment>
<proteinExistence type="inferred from homology"/>
<evidence type="ECO:0000256" key="8">
    <source>
        <dbReference type="ARBA" id="ARBA00023004"/>
    </source>
</evidence>
<dbReference type="InterPro" id="IPR027417">
    <property type="entry name" value="P-loop_NTPase"/>
</dbReference>
<reference evidence="15 16" key="1">
    <citation type="journal article" date="2007" name="Int. J. Syst. Evol. Microbiol.">
        <title>Halomonas saccharevitans sp. nov., Halomonas arcis sp. nov. and Halomonas subterranea sp. nov., halophilic bacteria isolated from hypersaline environments of China.</title>
        <authorList>
            <person name="Xu X.W."/>
            <person name="Wu Y.H."/>
            <person name="Zhou Z."/>
            <person name="Wang C.S."/>
            <person name="Zhou Y.G."/>
            <person name="Zhang H.B."/>
            <person name="Wang Y."/>
            <person name="Wu M."/>
        </authorList>
    </citation>
    <scope>NUCLEOTIDE SEQUENCE [LARGE SCALE GENOMIC DNA]</scope>
    <source>
        <strain evidence="15 16">TBZ3</strain>
    </source>
</reference>
<keyword evidence="12" id="KW-0413">Isomerase</keyword>
<dbReference type="GO" id="GO:0003678">
    <property type="term" value="F:DNA helicase activity"/>
    <property type="evidence" value="ECO:0007669"/>
    <property type="project" value="InterPro"/>
</dbReference>
<keyword evidence="6 15" id="KW-0347">Helicase</keyword>
<dbReference type="InterPro" id="IPR045028">
    <property type="entry name" value="DinG/Rad3-like"/>
</dbReference>
<gene>
    <name evidence="15" type="ORF">FEI13_11690</name>
</gene>
<keyword evidence="8" id="KW-0408">Iron</keyword>
<comment type="caution">
    <text evidence="15">The sequence shown here is derived from an EMBL/GenBank/DDBJ whole genome shotgun (WGS) entry which is preliminary data.</text>
</comment>
<dbReference type="Gene3D" id="1.10.275.40">
    <property type="match status" value="1"/>
</dbReference>
<evidence type="ECO:0000256" key="10">
    <source>
        <dbReference type="ARBA" id="ARBA00023125"/>
    </source>
</evidence>
<keyword evidence="10" id="KW-0238">DNA-binding</keyword>
<dbReference type="InterPro" id="IPR014013">
    <property type="entry name" value="Helic_SF1/SF2_ATP-bd_DinG/Rad3"/>
</dbReference>
<evidence type="ECO:0000256" key="5">
    <source>
        <dbReference type="ARBA" id="ARBA00022801"/>
    </source>
</evidence>
<evidence type="ECO:0000256" key="12">
    <source>
        <dbReference type="ARBA" id="ARBA00023235"/>
    </source>
</evidence>
<evidence type="ECO:0000313" key="16">
    <source>
        <dbReference type="Proteomes" id="UP000306973"/>
    </source>
</evidence>
<keyword evidence="3" id="KW-0547">Nucleotide-binding</keyword>
<evidence type="ECO:0000256" key="13">
    <source>
        <dbReference type="ARBA" id="ARBA00038058"/>
    </source>
</evidence>
<dbReference type="InterPro" id="IPR006555">
    <property type="entry name" value="ATP-dep_Helicase_C"/>
</dbReference>
<dbReference type="PROSITE" id="PS51193">
    <property type="entry name" value="HELICASE_ATP_BIND_2"/>
    <property type="match status" value="1"/>
</dbReference>
<dbReference type="PANTHER" id="PTHR11472:SF34">
    <property type="entry name" value="REGULATOR OF TELOMERE ELONGATION HELICASE 1"/>
    <property type="match status" value="1"/>
</dbReference>
<feature type="domain" description="Helicase ATP-binding" evidence="14">
    <location>
        <begin position="177"/>
        <end position="444"/>
    </location>
</feature>
<dbReference type="SMART" id="SM00491">
    <property type="entry name" value="HELICc2"/>
    <property type="match status" value="1"/>
</dbReference>
<organism evidence="15 16">
    <name type="scientific">Halomonas urmiana</name>
    <dbReference type="NCBI Taxonomy" id="490901"/>
    <lineage>
        <taxon>Bacteria</taxon>
        <taxon>Pseudomonadati</taxon>
        <taxon>Pseudomonadota</taxon>
        <taxon>Gammaproteobacteria</taxon>
        <taxon>Oceanospirillales</taxon>
        <taxon>Halomonadaceae</taxon>
        <taxon>Halomonas</taxon>
    </lineage>
</organism>
<keyword evidence="5" id="KW-0378">Hydrolase</keyword>
<keyword evidence="16" id="KW-1185">Reference proteome</keyword>
<evidence type="ECO:0000313" key="15">
    <source>
        <dbReference type="EMBL" id="TLF49100.1"/>
    </source>
</evidence>
<evidence type="ECO:0000256" key="9">
    <source>
        <dbReference type="ARBA" id="ARBA00023014"/>
    </source>
</evidence>
<dbReference type="GO" id="GO:0051539">
    <property type="term" value="F:4 iron, 4 sulfur cluster binding"/>
    <property type="evidence" value="ECO:0007669"/>
    <property type="project" value="UniProtKB-KW"/>
</dbReference>
<keyword evidence="1" id="KW-0004">4Fe-4S</keyword>
<sequence length="772" mass="83772">MGEAAPRRVAVRALCDFTAREGDLDHRFTPAPSAREGIAGHALVAGRRGEGFEAELPLSGTVEGLTVSGRADGYDPAANRLEEIKTHRGRLDRMADNQRALHWAQVSVYGALLCAERGLASLTLALVYLDVASGRETVLTREASAAELSAFFTTQCRRFLAWAELEVAHRARRDAALDALAFPHPDFRPGQRDLAESAYKAASTGRCLLVQAPTGIGKTLGTLFPLLKAMPRQGLDRVAFLTMKTPGRRLALDALAVLGSGAPGSPDVVPAPLRVLELTARDKACEYPGRACHGEACPLAAGFYDRLPAARRAGVARGFLDRAALREVAGEHGVCPYYLGQELARWCDVIVGDVNHWFDTNALLHGLARADDWRTGLLVDEAHNLVERARGMYSAELDQRRLARLRREAPGALQRPLGRLTRQWQVLVKEAGLAEGGEPGRPAYRVLEGLPEGMVAALQGIASAITEYFGEHPEQASLELQELLFEALAFTRLAERFGDHSLCDLARHGRGRAVLGLRNLVPADFLAPRFAAAHATVLFSATLSPAPYHRDLLGLPAATVWREVASPFAAEQLEVRIRADISTRLRDRDASLAPIVTALGDQFRRRPGHYLAFFSSFAYLEAALARFCEAHPEIPVRAQTRGMREEARDAFLAGFAPGGAGIGFAVLGGAFAEGIDLPGDRLVGAFIATLGLPPADAFNEALKARLAARFGRGDDYAYHIPGLIKVVQAAGRVIRGPDDRGTVVLMDDRFARREVRARLPAWWGSPLMEARR</sequence>
<dbReference type="AlphaFoldDB" id="A0A5R8MFK7"/>
<dbReference type="PANTHER" id="PTHR11472">
    <property type="entry name" value="DNA REPAIR DEAD HELICASE RAD3/XP-D SUBFAMILY MEMBER"/>
    <property type="match status" value="1"/>
</dbReference>
<evidence type="ECO:0000256" key="1">
    <source>
        <dbReference type="ARBA" id="ARBA00022485"/>
    </source>
</evidence>
<dbReference type="Pfam" id="PF06733">
    <property type="entry name" value="DEAD_2"/>
    <property type="match status" value="1"/>
</dbReference>
<dbReference type="EMBL" id="VBUI01000017">
    <property type="protein sequence ID" value="TLF49100.1"/>
    <property type="molecule type" value="Genomic_DNA"/>
</dbReference>
<dbReference type="InterPro" id="IPR010614">
    <property type="entry name" value="RAD3-like_helicase_DEAD"/>
</dbReference>
<dbReference type="Pfam" id="PF00270">
    <property type="entry name" value="DEAD"/>
    <property type="match status" value="1"/>
</dbReference>
<keyword evidence="2" id="KW-0479">Metal-binding</keyword>
<dbReference type="Gene3D" id="3.40.50.300">
    <property type="entry name" value="P-loop containing nucleotide triphosphate hydrolases"/>
    <property type="match status" value="2"/>
</dbReference>
<protein>
    <submittedName>
        <fullName evidence="15">ATP-dependent DNA helicase</fullName>
    </submittedName>
</protein>
<evidence type="ECO:0000256" key="6">
    <source>
        <dbReference type="ARBA" id="ARBA00022806"/>
    </source>
</evidence>
<dbReference type="Gene3D" id="1.10.30.20">
    <property type="entry name" value="Bacterial XPD DNA helicase, FeS cluster domain"/>
    <property type="match status" value="1"/>
</dbReference>
<evidence type="ECO:0000256" key="7">
    <source>
        <dbReference type="ARBA" id="ARBA00022840"/>
    </source>
</evidence>
<dbReference type="GO" id="GO:0003677">
    <property type="term" value="F:DNA binding"/>
    <property type="evidence" value="ECO:0007669"/>
    <property type="project" value="UniProtKB-KW"/>
</dbReference>
<dbReference type="Proteomes" id="UP000306973">
    <property type="component" value="Unassembled WGS sequence"/>
</dbReference>
<dbReference type="SMART" id="SM00488">
    <property type="entry name" value="DEXDc2"/>
    <property type="match status" value="1"/>
</dbReference>
<dbReference type="OrthoDB" id="9765586at2"/>
<keyword evidence="4" id="KW-0227">DNA damage</keyword>
<keyword evidence="9" id="KW-0411">Iron-sulfur</keyword>
<dbReference type="GO" id="GO:0006281">
    <property type="term" value="P:DNA repair"/>
    <property type="evidence" value="ECO:0007669"/>
    <property type="project" value="UniProtKB-KW"/>
</dbReference>